<protein>
    <submittedName>
        <fullName evidence="2">Uncharacterized protein</fullName>
    </submittedName>
</protein>
<dbReference type="EMBL" id="KC632305">
    <property type="protein sequence ID" value="AGM32119.1"/>
    <property type="molecule type" value="mRNA"/>
</dbReference>
<keyword evidence="1" id="KW-0812">Transmembrane</keyword>
<keyword evidence="1" id="KW-0472">Membrane</keyword>
<evidence type="ECO:0000313" key="2">
    <source>
        <dbReference type="EMBL" id="AGM32119.1"/>
    </source>
</evidence>
<keyword evidence="1" id="KW-1133">Transmembrane helix</keyword>
<feature type="transmembrane region" description="Helical" evidence="1">
    <location>
        <begin position="105"/>
        <end position="123"/>
    </location>
</feature>
<reference evidence="2" key="1">
    <citation type="submission" date="2013-02" db="EMBL/GenBank/DDBJ databases">
        <title>Immune-Related transcriptome of Coptotermes formosanus Shiraki workers: the defense mechanism.</title>
        <authorList>
            <person name="Hussain A."/>
            <person name="Li Y.F."/>
            <person name="Wen S.Y."/>
        </authorList>
    </citation>
    <scope>NUCLEOTIDE SEQUENCE</scope>
</reference>
<evidence type="ECO:0000256" key="1">
    <source>
        <dbReference type="SAM" id="Phobius"/>
    </source>
</evidence>
<name>R4UJ91_COPFO</name>
<proteinExistence type="evidence at transcript level"/>
<dbReference type="AlphaFoldDB" id="R4UJ91"/>
<sequence>MVVINITKILHLFTTLCLLLVAITFFIEVGYRKKNDKDSIQNRDKLRFGKPVLGSNYKKCTKYYDDGAMHLGDSAYDPIEMVKLSKDGQFVHCTNEFWYWNCSRITFGIFTCLMAIFEVLLAFKETEDLVNFAAGTWMRV</sequence>
<feature type="transmembrane region" description="Helical" evidence="1">
    <location>
        <begin position="12"/>
        <end position="31"/>
    </location>
</feature>
<organism evidence="2">
    <name type="scientific">Coptotermes formosanus</name>
    <name type="common">Formosan subterranean termite</name>
    <dbReference type="NCBI Taxonomy" id="36987"/>
    <lineage>
        <taxon>Eukaryota</taxon>
        <taxon>Metazoa</taxon>
        <taxon>Ecdysozoa</taxon>
        <taxon>Arthropoda</taxon>
        <taxon>Hexapoda</taxon>
        <taxon>Insecta</taxon>
        <taxon>Pterygota</taxon>
        <taxon>Neoptera</taxon>
        <taxon>Polyneoptera</taxon>
        <taxon>Dictyoptera</taxon>
        <taxon>Blattodea</taxon>
        <taxon>Blattoidea</taxon>
        <taxon>Termitoidae</taxon>
        <taxon>Rhinotermitidae</taxon>
        <taxon>Coptotermes</taxon>
    </lineage>
</organism>
<accession>R4UJ91</accession>